<gene>
    <name evidence="1" type="ORF">TPC1_20096</name>
</gene>
<dbReference type="Gene3D" id="3.80.10.10">
    <property type="entry name" value="Ribonuclease Inhibitor"/>
    <property type="match status" value="1"/>
</dbReference>
<accession>A0A146K3Z3</accession>
<name>A0A146K3Z3_9EUKA</name>
<dbReference type="AlphaFoldDB" id="A0A146K3Z3"/>
<dbReference type="InterPro" id="IPR026906">
    <property type="entry name" value="LRR_5"/>
</dbReference>
<organism evidence="1">
    <name type="scientific">Trepomonas sp. PC1</name>
    <dbReference type="NCBI Taxonomy" id="1076344"/>
    <lineage>
        <taxon>Eukaryota</taxon>
        <taxon>Metamonada</taxon>
        <taxon>Diplomonadida</taxon>
        <taxon>Hexamitidae</taxon>
        <taxon>Hexamitinae</taxon>
        <taxon>Trepomonas</taxon>
    </lineage>
</organism>
<dbReference type="Pfam" id="PF13306">
    <property type="entry name" value="LRR_5"/>
    <property type="match status" value="1"/>
</dbReference>
<feature type="non-terminal residue" evidence="1">
    <location>
        <position position="1"/>
    </location>
</feature>
<dbReference type="InterPro" id="IPR032675">
    <property type="entry name" value="LRR_dom_sf"/>
</dbReference>
<feature type="non-terminal residue" evidence="1">
    <location>
        <position position="177"/>
    </location>
</feature>
<evidence type="ECO:0000313" key="1">
    <source>
        <dbReference type="EMBL" id="JAP90605.1"/>
    </source>
</evidence>
<proteinExistence type="predicted"/>
<protein>
    <submittedName>
        <fullName evidence="1">Leucine rich repeats-containing protein</fullName>
    </submittedName>
</protein>
<sequence>SEQSYESIKGVDYILAPFLGAVSVEDQFAKTVVKEVFMPLVWEVSDSGFSESQLVNLYLPSLSKANEFSFSCNSFIAINLSQLKTLPKSVSSNPFSNCPNLRLFIALKLKNINHMCFSTCSELETVLTPNATISTHAFQFCRKIKVILALEADFNCFCRCCPKCNGTLQKCIENGQK</sequence>
<reference evidence="1" key="1">
    <citation type="submission" date="2015-07" db="EMBL/GenBank/DDBJ databases">
        <title>Adaptation to a free-living lifestyle via gene acquisitions in the diplomonad Trepomonas sp. PC1.</title>
        <authorList>
            <person name="Xu F."/>
            <person name="Jerlstrom-Hultqvist J."/>
            <person name="Kolisko M."/>
            <person name="Simpson A.G.B."/>
            <person name="Roger A.J."/>
            <person name="Svard S.G."/>
            <person name="Andersson J.O."/>
        </authorList>
    </citation>
    <scope>NUCLEOTIDE SEQUENCE</scope>
    <source>
        <strain evidence="1">PC1</strain>
    </source>
</reference>
<dbReference type="EMBL" id="GDID01006001">
    <property type="protein sequence ID" value="JAP90605.1"/>
    <property type="molecule type" value="Transcribed_RNA"/>
</dbReference>